<dbReference type="InterPro" id="IPR029154">
    <property type="entry name" value="HIBADH-like_NADP-bd"/>
</dbReference>
<evidence type="ECO:0000259" key="4">
    <source>
        <dbReference type="Pfam" id="PF14833"/>
    </source>
</evidence>
<name>A0ABT5HYH5_9CAUL</name>
<reference evidence="5 6" key="1">
    <citation type="submission" date="2023-01" db="EMBL/GenBank/DDBJ databases">
        <title>Novel species of the genus Asticcacaulis isolated from rivers.</title>
        <authorList>
            <person name="Lu H."/>
        </authorList>
    </citation>
    <scope>NUCLEOTIDE SEQUENCE [LARGE SCALE GENOMIC DNA]</scope>
    <source>
        <strain evidence="5 6">BYS171W</strain>
    </source>
</reference>
<dbReference type="InterPro" id="IPR015815">
    <property type="entry name" value="HIBADH-related"/>
</dbReference>
<feature type="domain" description="6-phosphogluconate dehydrogenase NADP-binding" evidence="3">
    <location>
        <begin position="4"/>
        <end position="162"/>
    </location>
</feature>
<dbReference type="InterPro" id="IPR051265">
    <property type="entry name" value="HIBADH-related_NP60_sf"/>
</dbReference>
<dbReference type="PANTHER" id="PTHR43580:SF2">
    <property type="entry name" value="CYTOKINE-LIKE NUCLEAR FACTOR N-PAC"/>
    <property type="match status" value="1"/>
</dbReference>
<evidence type="ECO:0000256" key="1">
    <source>
        <dbReference type="ARBA" id="ARBA00023002"/>
    </source>
</evidence>
<dbReference type="Gene3D" id="3.40.50.720">
    <property type="entry name" value="NAD(P)-binding Rossmann-like Domain"/>
    <property type="match status" value="1"/>
</dbReference>
<dbReference type="SUPFAM" id="SSF48179">
    <property type="entry name" value="6-phosphogluconate dehydrogenase C-terminal domain-like"/>
    <property type="match status" value="1"/>
</dbReference>
<proteinExistence type="predicted"/>
<dbReference type="PIRSF" id="PIRSF000103">
    <property type="entry name" value="HIBADH"/>
    <property type="match status" value="1"/>
</dbReference>
<dbReference type="Pfam" id="PF14833">
    <property type="entry name" value="NAD_binding_11"/>
    <property type="match status" value="1"/>
</dbReference>
<dbReference type="InterPro" id="IPR013328">
    <property type="entry name" value="6PGD_dom2"/>
</dbReference>
<feature type="domain" description="3-hydroxyisobutyrate dehydrogenase-like NAD-binding" evidence="4">
    <location>
        <begin position="165"/>
        <end position="283"/>
    </location>
</feature>
<gene>
    <name evidence="5" type="ORF">PQU92_17300</name>
</gene>
<dbReference type="EMBL" id="JAQQKX010000019">
    <property type="protein sequence ID" value="MDC7685044.1"/>
    <property type="molecule type" value="Genomic_DNA"/>
</dbReference>
<sequence length="289" mass="29716">MTASIAFLGLGIMGSAMARRLIEAGFTVSVFNRNPERSAPFAGAARIAASPRDAAEGADLIMAMVTDDAASRHLWLGDEGALAGIRAGAVCLEASTLTPDWIAAWAGHVTASGGKPLDAPVTGTKPHAETGQLVFIAGGESETLDSVRPALEVLGRKVVHMGPSGSGAMFKLINNFMGGVQVAALAEAFAMIDRSGLNLEQAVETLLDGSPGSPMVKMIAGRVMADDYRPNFQVALQAKDMVYAIAAAGSLGVDLVTVRAALTSFEAAMAEGRGADDIAAVVASVRHRP</sequence>
<dbReference type="InterPro" id="IPR002204">
    <property type="entry name" value="3-OH-isobutyrate_DH-rel_CS"/>
</dbReference>
<evidence type="ECO:0000313" key="5">
    <source>
        <dbReference type="EMBL" id="MDC7685044.1"/>
    </source>
</evidence>
<dbReference type="PROSITE" id="PS00895">
    <property type="entry name" value="3_HYDROXYISOBUT_DH"/>
    <property type="match status" value="1"/>
</dbReference>
<organism evidence="5 6">
    <name type="scientific">Asticcacaulis aquaticus</name>
    <dbReference type="NCBI Taxonomy" id="2984212"/>
    <lineage>
        <taxon>Bacteria</taxon>
        <taxon>Pseudomonadati</taxon>
        <taxon>Pseudomonadota</taxon>
        <taxon>Alphaproteobacteria</taxon>
        <taxon>Caulobacterales</taxon>
        <taxon>Caulobacteraceae</taxon>
        <taxon>Asticcacaulis</taxon>
    </lineage>
</organism>
<evidence type="ECO:0000313" key="6">
    <source>
        <dbReference type="Proteomes" id="UP001214854"/>
    </source>
</evidence>
<dbReference type="RefSeq" id="WP_272749548.1">
    <property type="nucleotide sequence ID" value="NZ_JAQQKX010000019.1"/>
</dbReference>
<protein>
    <submittedName>
        <fullName evidence="5">NAD(P)-dependent oxidoreductase</fullName>
    </submittedName>
</protein>
<dbReference type="PANTHER" id="PTHR43580">
    <property type="entry name" value="OXIDOREDUCTASE GLYR1-RELATED"/>
    <property type="match status" value="1"/>
</dbReference>
<dbReference type="Pfam" id="PF03446">
    <property type="entry name" value="NAD_binding_2"/>
    <property type="match status" value="1"/>
</dbReference>
<dbReference type="InterPro" id="IPR008927">
    <property type="entry name" value="6-PGluconate_DH-like_C_sf"/>
</dbReference>
<keyword evidence="2" id="KW-0520">NAD</keyword>
<dbReference type="Gene3D" id="1.10.1040.10">
    <property type="entry name" value="N-(1-d-carboxylethyl)-l-norvaline Dehydrogenase, domain 2"/>
    <property type="match status" value="1"/>
</dbReference>
<dbReference type="SUPFAM" id="SSF51735">
    <property type="entry name" value="NAD(P)-binding Rossmann-fold domains"/>
    <property type="match status" value="1"/>
</dbReference>
<dbReference type="InterPro" id="IPR006115">
    <property type="entry name" value="6PGDH_NADP-bd"/>
</dbReference>
<evidence type="ECO:0000259" key="3">
    <source>
        <dbReference type="Pfam" id="PF03446"/>
    </source>
</evidence>
<accession>A0ABT5HYH5</accession>
<evidence type="ECO:0000256" key="2">
    <source>
        <dbReference type="ARBA" id="ARBA00023027"/>
    </source>
</evidence>
<dbReference type="Proteomes" id="UP001214854">
    <property type="component" value="Unassembled WGS sequence"/>
</dbReference>
<keyword evidence="1" id="KW-0560">Oxidoreductase</keyword>
<comment type="caution">
    <text evidence="5">The sequence shown here is derived from an EMBL/GenBank/DDBJ whole genome shotgun (WGS) entry which is preliminary data.</text>
</comment>
<dbReference type="InterPro" id="IPR036291">
    <property type="entry name" value="NAD(P)-bd_dom_sf"/>
</dbReference>
<keyword evidence="6" id="KW-1185">Reference proteome</keyword>